<geneLocation type="mitochondrion" evidence="1"/>
<organism evidence="1">
    <name type="scientific">Homidia socia</name>
    <dbReference type="NCBI Taxonomy" id="301514"/>
    <lineage>
        <taxon>Eukaryota</taxon>
        <taxon>Metazoa</taxon>
        <taxon>Ecdysozoa</taxon>
        <taxon>Arthropoda</taxon>
        <taxon>Hexapoda</taxon>
        <taxon>Collembola</taxon>
        <taxon>Entomobryomorpha</taxon>
        <taxon>Entomobryoidea</taxon>
        <taxon>Entomobryidae</taxon>
        <taxon>Entomobryinae</taxon>
        <taxon>Homidia</taxon>
    </lineage>
</organism>
<dbReference type="AlphaFoldDB" id="A0A6G6A5Z5"/>
<dbReference type="EMBL" id="MN480464">
    <property type="protein sequence ID" value="QID03251.1"/>
    <property type="molecule type" value="Genomic_DNA"/>
</dbReference>
<name>A0A6G6A5Z5_9HEXA</name>
<accession>A0A6G6A5Z5</accession>
<keyword evidence="1" id="KW-0496">Mitochondrion</keyword>
<gene>
    <name evidence="1" type="primary">ATP8</name>
</gene>
<protein>
    <submittedName>
        <fullName evidence="1">ATP synthase F0 subunit 8</fullName>
    </submittedName>
</protein>
<sequence length="54" mass="6401">MPQMMPLMWGPLFLMFTLILMISLSKIYFSANKTLENENYSQASVVKKLLNWTW</sequence>
<evidence type="ECO:0000313" key="1">
    <source>
        <dbReference type="EMBL" id="QID03251.1"/>
    </source>
</evidence>
<reference evidence="1" key="1">
    <citation type="journal article" date="2019" name="Mitochondrial DNA Part B Resour">
        <title>Characterization of the complete mitochondrial genome of Homidia socia (Collembola: Entomobryidae).</title>
        <authorList>
            <person name="Wu J."/>
            <person name="Chen K."/>
        </authorList>
    </citation>
    <scope>NUCLEOTIDE SEQUENCE</scope>
    <source>
        <strain evidence="1">TZ</strain>
        <tissue evidence="1">Whole body</tissue>
    </source>
</reference>
<proteinExistence type="predicted"/>